<keyword evidence="2" id="KW-0418">Kinase</keyword>
<comment type="caution">
    <text evidence="2">The sequence shown here is derived from an EMBL/GenBank/DDBJ whole genome shotgun (WGS) entry which is preliminary data.</text>
</comment>
<name>A0ABU1TIQ5_9SPHI</name>
<sequence>MKQMDVFKKIGGILKELNDQYDYLEAESSELNELELELFVANAHFLKDHAEILRRLHERSALPLQLPPAETPHTPAEKSEPSPAEKRQDPIHEQRYFEPVVQQKAAAETKLELTPEVEPPVQAPYNPAKVEPIIPQAEEQQPVPLIDLGADSSGDTYSFERQEPEPVKQELEINEAAEWEDEGDQFEQEELTEQLPAQVAETAPSVEPLPPQAPAEQIAADANDTKASDENKVLTINQKISALKAEKEKAATSPANVLPVTDLKSAINLNDKLLYIKDLFNGYSLAYSEAIEILNRFNSFDEAERFLKSNYVVKNNWESKQATVEKFFALLKRRYPTG</sequence>
<dbReference type="GO" id="GO:0016301">
    <property type="term" value="F:kinase activity"/>
    <property type="evidence" value="ECO:0007669"/>
    <property type="project" value="UniProtKB-KW"/>
</dbReference>
<reference evidence="2 3" key="1">
    <citation type="submission" date="2023-07" db="EMBL/GenBank/DDBJ databases">
        <title>Sorghum-associated microbial communities from plants grown in Nebraska, USA.</title>
        <authorList>
            <person name="Schachtman D."/>
        </authorList>
    </citation>
    <scope>NUCLEOTIDE SEQUENCE [LARGE SCALE GENOMIC DNA]</scope>
    <source>
        <strain evidence="2 3">3262</strain>
    </source>
</reference>
<accession>A0ABU1TIQ5</accession>
<evidence type="ECO:0000313" key="3">
    <source>
        <dbReference type="Proteomes" id="UP001247620"/>
    </source>
</evidence>
<feature type="compositionally biased region" description="Basic and acidic residues" evidence="1">
    <location>
        <begin position="75"/>
        <end position="95"/>
    </location>
</feature>
<dbReference type="EMBL" id="JAVDUU010000005">
    <property type="protein sequence ID" value="MDR6945146.1"/>
    <property type="molecule type" value="Genomic_DNA"/>
</dbReference>
<keyword evidence="2" id="KW-0808">Transferase</keyword>
<dbReference type="RefSeq" id="WP_310102607.1">
    <property type="nucleotide sequence ID" value="NZ_JAVDUU010000005.1"/>
</dbReference>
<evidence type="ECO:0000256" key="1">
    <source>
        <dbReference type="SAM" id="MobiDB-lite"/>
    </source>
</evidence>
<keyword evidence="3" id="KW-1185">Reference proteome</keyword>
<organism evidence="2 3">
    <name type="scientific">Mucilaginibacter pocheonensis</name>
    <dbReference type="NCBI Taxonomy" id="398050"/>
    <lineage>
        <taxon>Bacteria</taxon>
        <taxon>Pseudomonadati</taxon>
        <taxon>Bacteroidota</taxon>
        <taxon>Sphingobacteriia</taxon>
        <taxon>Sphingobacteriales</taxon>
        <taxon>Sphingobacteriaceae</taxon>
        <taxon>Mucilaginibacter</taxon>
    </lineage>
</organism>
<dbReference type="Proteomes" id="UP001247620">
    <property type="component" value="Unassembled WGS sequence"/>
</dbReference>
<proteinExistence type="predicted"/>
<feature type="region of interest" description="Disordered" evidence="1">
    <location>
        <begin position="64"/>
        <end position="95"/>
    </location>
</feature>
<gene>
    <name evidence="2" type="ORF">J2W55_005014</name>
</gene>
<protein>
    <submittedName>
        <fullName evidence="2">Chemotaxis protein histidine kinase CheA</fullName>
    </submittedName>
</protein>
<evidence type="ECO:0000313" key="2">
    <source>
        <dbReference type="EMBL" id="MDR6945146.1"/>
    </source>
</evidence>